<dbReference type="RefSeq" id="WP_005846857.1">
    <property type="nucleotide sequence ID" value="NC_019968.1"/>
</dbReference>
<accession>F9D5H6</accession>
<proteinExistence type="predicted"/>
<keyword evidence="5" id="KW-1185">Reference proteome</keyword>
<dbReference type="EMBL" id="CP003369">
    <property type="protein sequence ID" value="AGB29209.1"/>
    <property type="molecule type" value="Genomic_DNA"/>
</dbReference>
<dbReference type="HOGENOM" id="CLU_2047537_0_0_10"/>
<sequence length="120" mass="12752">MPSLYLRLLMALLALNAMAARAGEWPAVQLPVIAATRSFCITDCGATTAATDNTTAIQAALDATITGTPTAIFRPTAARQPLPHLYNIRGQRLPAASGKLGQAQLRRGVYISNGKKYVKN</sequence>
<evidence type="ECO:0000256" key="1">
    <source>
        <dbReference type="SAM" id="SignalP"/>
    </source>
</evidence>
<dbReference type="Proteomes" id="UP000007820">
    <property type="component" value="Unassembled WGS sequence"/>
</dbReference>
<evidence type="ECO:0000313" key="4">
    <source>
        <dbReference type="Proteomes" id="UP000007820"/>
    </source>
</evidence>
<protein>
    <submittedName>
        <fullName evidence="3">Uncharacterized protein</fullName>
    </submittedName>
</protein>
<evidence type="ECO:0000313" key="2">
    <source>
        <dbReference type="EMBL" id="AGB29209.1"/>
    </source>
</evidence>
<keyword evidence="1" id="KW-0732">Signal</keyword>
<reference evidence="2" key="2">
    <citation type="submission" date="2012-02" db="EMBL/GenBank/DDBJ databases">
        <title>Complete sequence of chromosome 2 of Prevotella dentalis DSM 3688.</title>
        <authorList>
            <consortium name="US DOE Joint Genome Institute (JGI-PGF)"/>
            <person name="Lucas S."/>
            <person name="Copeland A."/>
            <person name="Lapidus A."/>
            <person name="Glavina del Rio T."/>
            <person name="Dalin E."/>
            <person name="Tice H."/>
            <person name="Bruce D."/>
            <person name="Goodwin L."/>
            <person name="Pitluck S."/>
            <person name="Peters L."/>
            <person name="Mikhailova N."/>
            <person name="Chertkov O."/>
            <person name="Kyrpides N."/>
            <person name="Mavromatis K."/>
            <person name="Ivanova N."/>
            <person name="Brettin T."/>
            <person name="Detter J.C."/>
            <person name="Han C."/>
            <person name="Larimer F."/>
            <person name="Land M."/>
            <person name="Hauser L."/>
            <person name="Markowitz V."/>
            <person name="Cheng J.-F."/>
            <person name="Hugenholtz P."/>
            <person name="Woyke T."/>
            <person name="Wu D."/>
            <person name="Gronow S."/>
            <person name="Wellnitz S."/>
            <person name="Brambilla E."/>
            <person name="Klenk H.-P."/>
            <person name="Eisen J.A."/>
        </authorList>
    </citation>
    <scope>NUCLEOTIDE SEQUENCE [LARGE SCALE GENOMIC DNA]</scope>
    <source>
        <strain evidence="2">DSM 3688</strain>
    </source>
</reference>
<evidence type="ECO:0000313" key="5">
    <source>
        <dbReference type="Proteomes" id="UP000010862"/>
    </source>
</evidence>
<name>F9D5H6_PREDD</name>
<dbReference type="Proteomes" id="UP000010862">
    <property type="component" value="Chromosome 2"/>
</dbReference>
<reference evidence="3 4" key="1">
    <citation type="submission" date="2011-04" db="EMBL/GenBank/DDBJ databases">
        <authorList>
            <person name="Muzny D."/>
            <person name="Qin X."/>
            <person name="Deng J."/>
            <person name="Jiang H."/>
            <person name="Liu Y."/>
            <person name="Qu J."/>
            <person name="Song X.-Z."/>
            <person name="Zhang L."/>
            <person name="Thornton R."/>
            <person name="Coyle M."/>
            <person name="Francisco L."/>
            <person name="Jackson L."/>
            <person name="Javaid M."/>
            <person name="Korchina V."/>
            <person name="Kovar C."/>
            <person name="Mata R."/>
            <person name="Mathew T."/>
            <person name="Ngo R."/>
            <person name="Nguyen L."/>
            <person name="Nguyen N."/>
            <person name="Okwuonu G."/>
            <person name="Ongeri F."/>
            <person name="Pham C."/>
            <person name="Simmons D."/>
            <person name="Wilczek-Boney K."/>
            <person name="Hale W."/>
            <person name="Jakkamsetti A."/>
            <person name="Pham P."/>
            <person name="Ruth R."/>
            <person name="San Lucas F."/>
            <person name="Warren J."/>
            <person name="Zhang J."/>
            <person name="Zhao Z."/>
            <person name="Zhou C."/>
            <person name="Zhu D."/>
            <person name="Lee S."/>
            <person name="Bess C."/>
            <person name="Blankenburg K."/>
            <person name="Forbes L."/>
            <person name="Fu Q."/>
            <person name="Gubbala S."/>
            <person name="Hirani K."/>
            <person name="Jayaseelan J.C."/>
            <person name="Lara F."/>
            <person name="Munidasa M."/>
            <person name="Palculict T."/>
            <person name="Patil S."/>
            <person name="Pu L.-L."/>
            <person name="Saada N."/>
            <person name="Tang L."/>
            <person name="Weissenberger G."/>
            <person name="Zhu Y."/>
            <person name="Hemphill L."/>
            <person name="Shang Y."/>
            <person name="Youmans B."/>
            <person name="Ayvaz T."/>
            <person name="Ross M."/>
            <person name="Santibanez J."/>
            <person name="Aqrawi P."/>
            <person name="Gross S."/>
            <person name="Joshi V."/>
            <person name="Fowler G."/>
            <person name="Nazareth L."/>
            <person name="Reid J."/>
            <person name="Worley K."/>
            <person name="Petrosino J."/>
            <person name="Highlander S."/>
            <person name="Gibbs R."/>
        </authorList>
    </citation>
    <scope>NUCLEOTIDE SEQUENCE [LARGE SCALE GENOMIC DNA]</scope>
    <source>
        <strain evidence="3 4">DSM 3688</strain>
    </source>
</reference>
<gene>
    <name evidence="2" type="ordered locus">Prede_1929</name>
    <name evidence="3" type="ORF">HMPREF9136_2104</name>
</gene>
<dbReference type="KEGG" id="pdt:Prede_1929"/>
<feature type="signal peptide" evidence="1">
    <location>
        <begin position="1"/>
        <end position="19"/>
    </location>
</feature>
<feature type="chain" id="PRO_5010496660" evidence="1">
    <location>
        <begin position="20"/>
        <end position="120"/>
    </location>
</feature>
<evidence type="ECO:0000313" key="3">
    <source>
        <dbReference type="EMBL" id="EGQ13128.1"/>
    </source>
</evidence>
<dbReference type="EMBL" id="AFPW01000035">
    <property type="protein sequence ID" value="EGQ13128.1"/>
    <property type="molecule type" value="Genomic_DNA"/>
</dbReference>
<dbReference type="PATRIC" id="fig|908937.9.peg.2050"/>
<organism evidence="3 4">
    <name type="scientific">Prevotella dentalis (strain ATCC 49559 / DSM 3688 / JCM 13448 / NCTC 12043 / ES 2772)</name>
    <name type="common">Mitsuokella dentalis</name>
    <dbReference type="NCBI Taxonomy" id="908937"/>
    <lineage>
        <taxon>Bacteria</taxon>
        <taxon>Pseudomonadati</taxon>
        <taxon>Bacteroidota</taxon>
        <taxon>Bacteroidia</taxon>
        <taxon>Bacteroidales</taxon>
        <taxon>Prevotellaceae</taxon>
        <taxon>Prevotella</taxon>
    </lineage>
</organism>
<dbReference type="AlphaFoldDB" id="F9D5H6"/>